<evidence type="ECO:0000313" key="2">
    <source>
        <dbReference type="EMBL" id="GAA57183.1"/>
    </source>
</evidence>
<reference evidence="2" key="1">
    <citation type="journal article" date="2011" name="Genome Biol.">
        <title>The draft genome of the carcinogenic human liver fluke Clonorchis sinensis.</title>
        <authorList>
            <person name="Wang X."/>
            <person name="Chen W."/>
            <person name="Huang Y."/>
            <person name="Sun J."/>
            <person name="Men J."/>
            <person name="Liu H."/>
            <person name="Luo F."/>
            <person name="Guo L."/>
            <person name="Lv X."/>
            <person name="Deng C."/>
            <person name="Zhou C."/>
            <person name="Fan Y."/>
            <person name="Li X."/>
            <person name="Huang L."/>
            <person name="Hu Y."/>
            <person name="Liang C."/>
            <person name="Hu X."/>
            <person name="Xu J."/>
            <person name="Yu X."/>
        </authorList>
    </citation>
    <scope>NUCLEOTIDE SEQUENCE [LARGE SCALE GENOMIC DNA]</scope>
    <source>
        <strain evidence="2">Henan</strain>
    </source>
</reference>
<name>G7YW53_CLOSI</name>
<organism evidence="2 3">
    <name type="scientific">Clonorchis sinensis</name>
    <name type="common">Chinese liver fluke</name>
    <dbReference type="NCBI Taxonomy" id="79923"/>
    <lineage>
        <taxon>Eukaryota</taxon>
        <taxon>Metazoa</taxon>
        <taxon>Spiralia</taxon>
        <taxon>Lophotrochozoa</taxon>
        <taxon>Platyhelminthes</taxon>
        <taxon>Trematoda</taxon>
        <taxon>Digenea</taxon>
        <taxon>Opisthorchiida</taxon>
        <taxon>Opisthorchiata</taxon>
        <taxon>Opisthorchiidae</taxon>
        <taxon>Clonorchis</taxon>
    </lineage>
</organism>
<feature type="region of interest" description="Disordered" evidence="1">
    <location>
        <begin position="423"/>
        <end position="449"/>
    </location>
</feature>
<evidence type="ECO:0000256" key="1">
    <source>
        <dbReference type="SAM" id="MobiDB-lite"/>
    </source>
</evidence>
<protein>
    <submittedName>
        <fullName evidence="2">Uncharacterized protein</fullName>
    </submittedName>
</protein>
<evidence type="ECO:0000313" key="3">
    <source>
        <dbReference type="Proteomes" id="UP000008909"/>
    </source>
</evidence>
<feature type="region of interest" description="Disordered" evidence="1">
    <location>
        <begin position="195"/>
        <end position="226"/>
    </location>
</feature>
<accession>G7YW53</accession>
<proteinExistence type="predicted"/>
<dbReference type="AlphaFoldDB" id="G7YW53"/>
<dbReference type="EMBL" id="DF144580">
    <property type="protein sequence ID" value="GAA57183.1"/>
    <property type="molecule type" value="Genomic_DNA"/>
</dbReference>
<reference key="2">
    <citation type="submission" date="2011-10" db="EMBL/GenBank/DDBJ databases">
        <title>The genome and transcriptome sequence of Clonorchis sinensis provide insights into the carcinogenic liver fluke.</title>
        <authorList>
            <person name="Wang X."/>
            <person name="Huang Y."/>
            <person name="Chen W."/>
            <person name="Liu H."/>
            <person name="Guo L."/>
            <person name="Chen Y."/>
            <person name="Luo F."/>
            <person name="Zhou W."/>
            <person name="Sun J."/>
            <person name="Mao Q."/>
            <person name="Liang P."/>
            <person name="Zhou C."/>
            <person name="Tian Y."/>
            <person name="Men J."/>
            <person name="Lv X."/>
            <person name="Huang L."/>
            <person name="Zhou J."/>
            <person name="Hu Y."/>
            <person name="Li R."/>
            <person name="Zhang F."/>
            <person name="Lei H."/>
            <person name="Li X."/>
            <person name="Hu X."/>
            <person name="Liang C."/>
            <person name="Xu J."/>
            <person name="Wu Z."/>
            <person name="Yu X."/>
        </authorList>
    </citation>
    <scope>NUCLEOTIDE SEQUENCE</scope>
    <source>
        <strain>Henan</strain>
    </source>
</reference>
<gene>
    <name evidence="2" type="ORF">CLF_112299</name>
</gene>
<sequence>MHSQTKKDVIKSKANSTLPNHTVQSLTDANTKKAGTWIQVDKELSLLNEYLALCIPGPLAAKKDIQLSNAAMKKIRPTKQAQSLLGSVLSKFDHESLHADWLRQKGSKRTLWLCVTISSPSAVQKILGRAASIQKANPTITRLSEERPLDARKLGHKSSGGMVRKRLPDGASLADPKLNARPIVVIARCAPECTPRKSTATPDSGFYSTAADPSNSEGSDALEGQVSRGRSARSTWSYLFIIGYKGAAVNSTPESQLSWTGSDERSQVAQHTGELPTCADVDIGECCENRTTTEAAELTISSSTMSKVVSLIVDTSVVQDPDSQSLKPDLREPQSPSYTQLATPIADAVLRENQYHRSTTERTTRCCPPAPKDWERHLSIKPNQNTQKPKQTEICPNVLKKAELVVRKTLVKGLQVKVVESVAHGEKTSSAKGKRPTLTGLAHGEKSYK</sequence>
<keyword evidence="3" id="KW-1185">Reference proteome</keyword>
<dbReference type="Proteomes" id="UP000008909">
    <property type="component" value="Unassembled WGS sequence"/>
</dbReference>